<gene>
    <name evidence="1" type="ORF">NC653_019273</name>
</gene>
<sequence>MRTLLHFHAFPGFVLAKNQASLSQMRKSYWKCLKREEIFLPSQIG</sequence>
<evidence type="ECO:0000313" key="2">
    <source>
        <dbReference type="Proteomes" id="UP001164929"/>
    </source>
</evidence>
<dbReference type="AlphaFoldDB" id="A0AAD6QIJ6"/>
<accession>A0AAD6QIJ6</accession>
<proteinExistence type="predicted"/>
<keyword evidence="2" id="KW-1185">Reference proteome</keyword>
<dbReference type="Proteomes" id="UP001164929">
    <property type="component" value="Chromosome 7"/>
</dbReference>
<evidence type="ECO:0000313" key="1">
    <source>
        <dbReference type="EMBL" id="KAJ6990984.1"/>
    </source>
</evidence>
<reference evidence="1" key="1">
    <citation type="journal article" date="2023" name="Mol. Ecol. Resour.">
        <title>Chromosome-level genome assembly of a triploid poplar Populus alba 'Berolinensis'.</title>
        <authorList>
            <person name="Chen S."/>
            <person name="Yu Y."/>
            <person name="Wang X."/>
            <person name="Wang S."/>
            <person name="Zhang T."/>
            <person name="Zhou Y."/>
            <person name="He R."/>
            <person name="Meng N."/>
            <person name="Wang Y."/>
            <person name="Liu W."/>
            <person name="Liu Z."/>
            <person name="Liu J."/>
            <person name="Guo Q."/>
            <person name="Huang H."/>
            <person name="Sederoff R.R."/>
            <person name="Wang G."/>
            <person name="Qu G."/>
            <person name="Chen S."/>
        </authorList>
    </citation>
    <scope>NUCLEOTIDE SEQUENCE</scope>
    <source>
        <strain evidence="1">SC-2020</strain>
    </source>
</reference>
<protein>
    <submittedName>
        <fullName evidence="1">Uncharacterized protein</fullName>
    </submittedName>
</protein>
<organism evidence="1 2">
    <name type="scientific">Populus alba x Populus x berolinensis</name>
    <dbReference type="NCBI Taxonomy" id="444605"/>
    <lineage>
        <taxon>Eukaryota</taxon>
        <taxon>Viridiplantae</taxon>
        <taxon>Streptophyta</taxon>
        <taxon>Embryophyta</taxon>
        <taxon>Tracheophyta</taxon>
        <taxon>Spermatophyta</taxon>
        <taxon>Magnoliopsida</taxon>
        <taxon>eudicotyledons</taxon>
        <taxon>Gunneridae</taxon>
        <taxon>Pentapetalae</taxon>
        <taxon>rosids</taxon>
        <taxon>fabids</taxon>
        <taxon>Malpighiales</taxon>
        <taxon>Salicaceae</taxon>
        <taxon>Saliceae</taxon>
        <taxon>Populus</taxon>
    </lineage>
</organism>
<dbReference type="EMBL" id="JAQIZT010000007">
    <property type="protein sequence ID" value="KAJ6990984.1"/>
    <property type="molecule type" value="Genomic_DNA"/>
</dbReference>
<name>A0AAD6QIJ6_9ROSI</name>
<comment type="caution">
    <text evidence="1">The sequence shown here is derived from an EMBL/GenBank/DDBJ whole genome shotgun (WGS) entry which is preliminary data.</text>
</comment>